<comment type="caution">
    <text evidence="1">The sequence shown here is derived from an EMBL/GenBank/DDBJ whole genome shotgun (WGS) entry which is preliminary data.</text>
</comment>
<keyword evidence="2" id="KW-1185">Reference proteome</keyword>
<reference evidence="1 2" key="1">
    <citation type="journal article" date="2024" name="Commun. Biol.">
        <title>Comparative genomic analysis of thermophilic fungi reveals convergent evolutionary adaptations and gene losses.</title>
        <authorList>
            <person name="Steindorff A.S."/>
            <person name="Aguilar-Pontes M.V."/>
            <person name="Robinson A.J."/>
            <person name="Andreopoulos B."/>
            <person name="LaButti K."/>
            <person name="Kuo A."/>
            <person name="Mondo S."/>
            <person name="Riley R."/>
            <person name="Otillar R."/>
            <person name="Haridas S."/>
            <person name="Lipzen A."/>
            <person name="Grimwood J."/>
            <person name="Schmutz J."/>
            <person name="Clum A."/>
            <person name="Reid I.D."/>
            <person name="Moisan M.C."/>
            <person name="Butler G."/>
            <person name="Nguyen T.T.M."/>
            <person name="Dewar K."/>
            <person name="Conant G."/>
            <person name="Drula E."/>
            <person name="Henrissat B."/>
            <person name="Hansel C."/>
            <person name="Singer S."/>
            <person name="Hutchinson M.I."/>
            <person name="de Vries R.P."/>
            <person name="Natvig D.O."/>
            <person name="Powell A.J."/>
            <person name="Tsang A."/>
            <person name="Grigoriev I.V."/>
        </authorList>
    </citation>
    <scope>NUCLEOTIDE SEQUENCE [LARGE SCALE GENOMIC DNA]</scope>
    <source>
        <strain evidence="1 2">CBS 494.80</strain>
    </source>
</reference>
<dbReference type="SUPFAM" id="SSF52047">
    <property type="entry name" value="RNI-like"/>
    <property type="match status" value="1"/>
</dbReference>
<protein>
    <submittedName>
        <fullName evidence="1">Uncharacterized protein</fullName>
    </submittedName>
</protein>
<sequence>MDSNRGLKDIKIPTLNEEQKENGKVQHLDNNKNLRRLLTNNRLGIVRNDWLTAEPNIPRDVTPKSPTPFVYEAFLSSINNNSGPEVVLRNIAYIMDSKSNVNDGSLLRPQTSHKKLNLELLGLDILTMIFQQVAHGSYVSAGHHQMPQVWLTAPSTLFNSRLVCRGIDQIVAPLIYRRVNLTGKKLKDLTWRTDVLENIRAHTRQFEFRKLLDWDKVYDLLASCSHVDGIDWACGHEVMWCYFPEPMRRLVETKWPRVKISNRHLDYPTATGAGTILPTFPARNLVEVSIFCRQRSVNMTALQRYLTQCVQLKKLNLCDTQEAFHVKDGRLPPSKIPGGLVNSQIRTPTNCTQVRQLRLDTYTWPYLTDSVQHIWDFAQLQELEVCWEILGPVSQSISPEHFSRIRFLTLKYEWKEIVIPLDEQIKYHKTRTTFLNSILEQAPRDQIEKLEVKCHLLSFSMTALARHGFSLRVLTLLDISGFEVNGSITPTTTLSDLTILQSTCQRLAEITLGVNLSISEDLPAFVKILSSFRNLTDLTLYTQKLPNSPDQPPTSEESINNNRVMEFGQDFATELFNNKAGLPLSTLRINIGEWKSKMRPHRLIPSSTAHQMDMSEAYGPRRLLTFFWDSHGGGSQSVKRKALRVY</sequence>
<organism evidence="1 2">
    <name type="scientific">Oculimacula yallundae</name>
    <dbReference type="NCBI Taxonomy" id="86028"/>
    <lineage>
        <taxon>Eukaryota</taxon>
        <taxon>Fungi</taxon>
        <taxon>Dikarya</taxon>
        <taxon>Ascomycota</taxon>
        <taxon>Pezizomycotina</taxon>
        <taxon>Leotiomycetes</taxon>
        <taxon>Helotiales</taxon>
        <taxon>Ploettnerulaceae</taxon>
        <taxon>Oculimacula</taxon>
    </lineage>
</organism>
<evidence type="ECO:0000313" key="1">
    <source>
        <dbReference type="EMBL" id="KAL2064232.1"/>
    </source>
</evidence>
<dbReference type="Proteomes" id="UP001595075">
    <property type="component" value="Unassembled WGS sequence"/>
</dbReference>
<dbReference type="Gene3D" id="3.80.10.10">
    <property type="entry name" value="Ribonuclease Inhibitor"/>
    <property type="match status" value="1"/>
</dbReference>
<dbReference type="InterPro" id="IPR032675">
    <property type="entry name" value="LRR_dom_sf"/>
</dbReference>
<proteinExistence type="predicted"/>
<evidence type="ECO:0000313" key="2">
    <source>
        <dbReference type="Proteomes" id="UP001595075"/>
    </source>
</evidence>
<gene>
    <name evidence="1" type="ORF">VTL71DRAFT_4726</name>
</gene>
<name>A0ABR4C3Y3_9HELO</name>
<accession>A0ABR4C3Y3</accession>
<dbReference type="EMBL" id="JAZHXI010000014">
    <property type="protein sequence ID" value="KAL2064232.1"/>
    <property type="molecule type" value="Genomic_DNA"/>
</dbReference>